<proteinExistence type="predicted"/>
<reference evidence="3" key="1">
    <citation type="thesis" date="2021" institute="BYU ScholarsArchive" country="Provo, UT, USA">
        <title>Applications of and Algorithms for Genome Assembly and Genomic Analyses with an Emphasis on Marine Teleosts.</title>
        <authorList>
            <person name="Pickett B.D."/>
        </authorList>
    </citation>
    <scope>NUCLEOTIDE SEQUENCE</scope>
    <source>
        <strain evidence="3">HI-2016</strain>
    </source>
</reference>
<accession>A0A8T2NEC3</accession>
<gene>
    <name evidence="3" type="ORF">JZ751_025373</name>
</gene>
<evidence type="ECO:0000313" key="3">
    <source>
        <dbReference type="EMBL" id="KAG9338705.1"/>
    </source>
</evidence>
<feature type="region of interest" description="Disordered" evidence="2">
    <location>
        <begin position="78"/>
        <end position="101"/>
    </location>
</feature>
<evidence type="ECO:0000256" key="1">
    <source>
        <dbReference type="SAM" id="Coils"/>
    </source>
</evidence>
<feature type="compositionally biased region" description="Polar residues" evidence="2">
    <location>
        <begin position="86"/>
        <end position="100"/>
    </location>
</feature>
<keyword evidence="1" id="KW-0175">Coiled coil</keyword>
<evidence type="ECO:0000256" key="2">
    <source>
        <dbReference type="SAM" id="MobiDB-lite"/>
    </source>
</evidence>
<evidence type="ECO:0000313" key="4">
    <source>
        <dbReference type="Proteomes" id="UP000824540"/>
    </source>
</evidence>
<protein>
    <submittedName>
        <fullName evidence="3">Uncharacterized protein</fullName>
    </submittedName>
</protein>
<dbReference type="EMBL" id="JAFBMS010000062">
    <property type="protein sequence ID" value="KAG9338705.1"/>
    <property type="molecule type" value="Genomic_DNA"/>
</dbReference>
<dbReference type="Proteomes" id="UP000824540">
    <property type="component" value="Unassembled WGS sequence"/>
</dbReference>
<name>A0A8T2NEC3_9TELE</name>
<feature type="region of interest" description="Disordered" evidence="2">
    <location>
        <begin position="264"/>
        <end position="298"/>
    </location>
</feature>
<comment type="caution">
    <text evidence="3">The sequence shown here is derived from an EMBL/GenBank/DDBJ whole genome shotgun (WGS) entry which is preliminary data.</text>
</comment>
<keyword evidence="4" id="KW-1185">Reference proteome</keyword>
<dbReference type="OrthoDB" id="10065861at2759"/>
<sequence length="320" mass="34832">MPGLHFYLPRTTADSAAIRVSVGNGTIIQDTLDECETHGIPQSEQSRNELEMKIEEAKENIRKAEERGMRMSMLGIDAVSGPVSPRSDNSTPSGRQSDQAQMGMGVQWRWGGVGGGGGITSCPIITQDSAEFLLLKLIPLRTHLQRVKCIVSQTSITLCAQHTVKLKAEARLDLLRQVGVSVDTWLKSAMNQVMEELENERWATLPSLTTHDPSLSVSTFTHAHHAAWAPLIPHVLLARLRKVCAGSWACQCELTACVQRSETACHTPPSMHPQPRPPLPTHHPHPSSTHGTVNCGAESKAHVSKVSPVYGKVPVSLGQH</sequence>
<organism evidence="3 4">
    <name type="scientific">Albula glossodonta</name>
    <name type="common">roundjaw bonefish</name>
    <dbReference type="NCBI Taxonomy" id="121402"/>
    <lineage>
        <taxon>Eukaryota</taxon>
        <taxon>Metazoa</taxon>
        <taxon>Chordata</taxon>
        <taxon>Craniata</taxon>
        <taxon>Vertebrata</taxon>
        <taxon>Euteleostomi</taxon>
        <taxon>Actinopterygii</taxon>
        <taxon>Neopterygii</taxon>
        <taxon>Teleostei</taxon>
        <taxon>Albuliformes</taxon>
        <taxon>Albulidae</taxon>
        <taxon>Albula</taxon>
    </lineage>
</organism>
<feature type="compositionally biased region" description="Pro residues" evidence="2">
    <location>
        <begin position="270"/>
        <end position="281"/>
    </location>
</feature>
<feature type="coiled-coil region" evidence="1">
    <location>
        <begin position="40"/>
        <end position="74"/>
    </location>
</feature>
<dbReference type="AlphaFoldDB" id="A0A8T2NEC3"/>